<dbReference type="RefSeq" id="WP_390198143.1">
    <property type="nucleotide sequence ID" value="NZ_JBHSDV010000002.1"/>
</dbReference>
<evidence type="ECO:0000313" key="1">
    <source>
        <dbReference type="EMBL" id="MFC4387727.1"/>
    </source>
</evidence>
<comment type="caution">
    <text evidence="1">The sequence shown here is derived from an EMBL/GenBank/DDBJ whole genome shotgun (WGS) entry which is preliminary data.</text>
</comment>
<dbReference type="Pfam" id="PF10704">
    <property type="entry name" value="DUF2508"/>
    <property type="match status" value="1"/>
</dbReference>
<keyword evidence="2" id="KW-1185">Reference proteome</keyword>
<dbReference type="InterPro" id="IPR019644">
    <property type="entry name" value="DUF2508"/>
</dbReference>
<dbReference type="EMBL" id="JBHSDV010000002">
    <property type="protein sequence ID" value="MFC4387727.1"/>
    <property type="molecule type" value="Genomic_DNA"/>
</dbReference>
<evidence type="ECO:0000313" key="2">
    <source>
        <dbReference type="Proteomes" id="UP001595880"/>
    </source>
</evidence>
<accession>A0ABV8VTE5</accession>
<name>A0ABV8VTE5_9BACI</name>
<protein>
    <submittedName>
        <fullName evidence="1">YaaL family protein</fullName>
    </submittedName>
</protein>
<sequence>MLKSKKVKKSVLDQDILTSIQQLKSEWDHLESIMYRSIEPSEKGQFDLAVTKAKYLYLIKEAKYRSISAN</sequence>
<gene>
    <name evidence="1" type="ORF">ACFOZ1_07850</name>
</gene>
<dbReference type="Proteomes" id="UP001595880">
    <property type="component" value="Unassembled WGS sequence"/>
</dbReference>
<proteinExistence type="predicted"/>
<organism evidence="1 2">
    <name type="scientific">Gracilibacillus marinus</name>
    <dbReference type="NCBI Taxonomy" id="630535"/>
    <lineage>
        <taxon>Bacteria</taxon>
        <taxon>Bacillati</taxon>
        <taxon>Bacillota</taxon>
        <taxon>Bacilli</taxon>
        <taxon>Bacillales</taxon>
        <taxon>Bacillaceae</taxon>
        <taxon>Gracilibacillus</taxon>
    </lineage>
</organism>
<reference evidence="2" key="1">
    <citation type="journal article" date="2019" name="Int. J. Syst. Evol. Microbiol.">
        <title>The Global Catalogue of Microorganisms (GCM) 10K type strain sequencing project: providing services to taxonomists for standard genome sequencing and annotation.</title>
        <authorList>
            <consortium name="The Broad Institute Genomics Platform"/>
            <consortium name="The Broad Institute Genome Sequencing Center for Infectious Disease"/>
            <person name="Wu L."/>
            <person name="Ma J."/>
        </authorList>
    </citation>
    <scope>NUCLEOTIDE SEQUENCE [LARGE SCALE GENOMIC DNA]</scope>
    <source>
        <strain evidence="2">KACC 14058</strain>
    </source>
</reference>